<dbReference type="PANTHER" id="PTHR11909">
    <property type="entry name" value="CASEIN KINASE-RELATED"/>
    <property type="match status" value="1"/>
</dbReference>
<dbReference type="EMBL" id="HBNR01077047">
    <property type="protein sequence ID" value="CAE4653481.1"/>
    <property type="molecule type" value="Transcribed_RNA"/>
</dbReference>
<dbReference type="InterPro" id="IPR050235">
    <property type="entry name" value="CK1_Ser-Thr_kinase"/>
</dbReference>
<evidence type="ECO:0000259" key="3">
    <source>
        <dbReference type="PROSITE" id="PS50011"/>
    </source>
</evidence>
<dbReference type="InterPro" id="IPR017441">
    <property type="entry name" value="Protein_kinase_ATP_BS"/>
</dbReference>
<gene>
    <name evidence="4" type="ORF">AMON00008_LOCUS54801</name>
</gene>
<dbReference type="GO" id="GO:0005524">
    <property type="term" value="F:ATP binding"/>
    <property type="evidence" value="ECO:0007669"/>
    <property type="project" value="UniProtKB-UniRule"/>
</dbReference>
<dbReference type="InterPro" id="IPR008266">
    <property type="entry name" value="Tyr_kinase_AS"/>
</dbReference>
<protein>
    <recommendedName>
        <fullName evidence="1">Casein kinase I</fullName>
    </recommendedName>
</protein>
<evidence type="ECO:0000256" key="2">
    <source>
        <dbReference type="PROSITE-ProRule" id="PRU10141"/>
    </source>
</evidence>
<evidence type="ECO:0000313" key="4">
    <source>
        <dbReference type="EMBL" id="CAE4653481.1"/>
    </source>
</evidence>
<dbReference type="PROSITE" id="PS00109">
    <property type="entry name" value="PROTEIN_KINASE_TYR"/>
    <property type="match status" value="1"/>
</dbReference>
<dbReference type="AlphaFoldDB" id="A0A7S4VVV6"/>
<accession>A0A7S4VVV6</accession>
<evidence type="ECO:0000256" key="1">
    <source>
        <dbReference type="ARBA" id="ARBA00023860"/>
    </source>
</evidence>
<name>A0A7S4VVV6_9DINO</name>
<dbReference type="Pfam" id="PF00069">
    <property type="entry name" value="Pkinase"/>
    <property type="match status" value="1"/>
</dbReference>
<dbReference type="InterPro" id="IPR000719">
    <property type="entry name" value="Prot_kinase_dom"/>
</dbReference>
<organism evidence="4">
    <name type="scientific">Alexandrium monilatum</name>
    <dbReference type="NCBI Taxonomy" id="311494"/>
    <lineage>
        <taxon>Eukaryota</taxon>
        <taxon>Sar</taxon>
        <taxon>Alveolata</taxon>
        <taxon>Dinophyceae</taxon>
        <taxon>Gonyaulacales</taxon>
        <taxon>Pyrocystaceae</taxon>
        <taxon>Alexandrium</taxon>
    </lineage>
</organism>
<dbReference type="PROSITE" id="PS00107">
    <property type="entry name" value="PROTEIN_KINASE_ATP"/>
    <property type="match status" value="1"/>
</dbReference>
<keyword evidence="2" id="KW-0547">Nucleotide-binding</keyword>
<feature type="domain" description="Protein kinase" evidence="3">
    <location>
        <begin position="325"/>
        <end position="630"/>
    </location>
</feature>
<reference evidence="4" key="1">
    <citation type="submission" date="2021-01" db="EMBL/GenBank/DDBJ databases">
        <authorList>
            <person name="Corre E."/>
            <person name="Pelletier E."/>
            <person name="Niang G."/>
            <person name="Scheremetjew M."/>
            <person name="Finn R."/>
            <person name="Kale V."/>
            <person name="Holt S."/>
            <person name="Cochrane G."/>
            <person name="Meng A."/>
            <person name="Brown T."/>
            <person name="Cohen L."/>
        </authorList>
    </citation>
    <scope>NUCLEOTIDE SEQUENCE</scope>
    <source>
        <strain evidence="4">CCMP3105</strain>
    </source>
</reference>
<feature type="binding site" evidence="2">
    <location>
        <position position="355"/>
    </location>
    <ligand>
        <name>ATP</name>
        <dbReference type="ChEBI" id="CHEBI:30616"/>
    </ligand>
</feature>
<dbReference type="InterPro" id="IPR011009">
    <property type="entry name" value="Kinase-like_dom_sf"/>
</dbReference>
<dbReference type="SUPFAM" id="SSF56112">
    <property type="entry name" value="Protein kinase-like (PK-like)"/>
    <property type="match status" value="1"/>
</dbReference>
<dbReference type="PROSITE" id="PS50011">
    <property type="entry name" value="PROTEIN_KINASE_DOM"/>
    <property type="match status" value="1"/>
</dbReference>
<sequence>MLSGRGGGHRPQIVQQSGPTMQEIESAMDQMMCQALEQCKAMYEARVTTLEGLVEQQQAQLQHLQQLGVLDSRVSQLAHEVSALHLEHTVLRDDSQAAAECLLGSGALPAPLLHARRKACQSLSAFRSLMESPERVQAMEGLLGGRAAEVAHLGAASRGFREARRVAREKAPQQTARAAEDIDEEAFQQLRDFEPPRAELDKWEKSVTVHTVIGSLKVEGLIGKTDALKYSDVFKIFSQLGLTLDQFVEKFTTVRRTRTAEHLEEMAGKVLERLSSQRAEKGVISCRDVYRLLEIVGYPLRRFKAVISGSDDHEQAQATQKLGGYRIRAQIGQGRSGSASYLGEHVSDQTRVAIKWPAPRDELAVLKEIQRAAPKGCLGLPKLLAHGDCQREPYFVTELLGSPLSRVFQCLDGSDRKWPALRVIGRLVLRRLQALHACGFVHCDISPENIVLGRARESAGGGPLLTLYLVDFEHAQKYPGGRALGVDASSAEWSSIRSGDGGERLPEDDLEALGWVLTNGLLGDLPWFPWLAAAYKDWDSQWTRHQAAKQVQSAKTHFLNGGWRALSSRKAVKMPVELSGFIPACRPENAVPGKPDYTSLMALLGGSRDVGSEEAEQDDLRQLTEHISEL</sequence>
<keyword evidence="2" id="KW-0067">ATP-binding</keyword>
<dbReference type="SMART" id="SM00220">
    <property type="entry name" value="S_TKc"/>
    <property type="match status" value="1"/>
</dbReference>
<proteinExistence type="predicted"/>
<dbReference type="Gene3D" id="1.10.510.10">
    <property type="entry name" value="Transferase(Phosphotransferase) domain 1"/>
    <property type="match status" value="1"/>
</dbReference>
<dbReference type="GO" id="GO:0004672">
    <property type="term" value="F:protein kinase activity"/>
    <property type="evidence" value="ECO:0007669"/>
    <property type="project" value="InterPro"/>
</dbReference>